<organism evidence="13 14">
    <name type="scientific">Leptothoe kymatousa TAU-MAC 1615</name>
    <dbReference type="NCBI Taxonomy" id="2364775"/>
    <lineage>
        <taxon>Bacteria</taxon>
        <taxon>Bacillati</taxon>
        <taxon>Cyanobacteriota</taxon>
        <taxon>Cyanophyceae</taxon>
        <taxon>Nodosilineales</taxon>
        <taxon>Cymatolegaceae</taxon>
        <taxon>Leptothoe</taxon>
        <taxon>Leptothoe kymatousa</taxon>
    </lineage>
</organism>
<dbReference type="SUPFAM" id="SSF52172">
    <property type="entry name" value="CheY-like"/>
    <property type="match status" value="1"/>
</dbReference>
<dbReference type="InterPro" id="IPR003594">
    <property type="entry name" value="HATPase_dom"/>
</dbReference>
<reference evidence="13 14" key="1">
    <citation type="journal article" date="2021" name="Mar. Drugs">
        <title>Genome Reduction and Secondary Metabolism of the Marine Sponge-Associated Cyanobacterium Leptothoe.</title>
        <authorList>
            <person name="Konstantinou D."/>
            <person name="Popin R.V."/>
            <person name="Fewer D.P."/>
            <person name="Sivonen K."/>
            <person name="Gkelis S."/>
        </authorList>
    </citation>
    <scope>NUCLEOTIDE SEQUENCE [LARGE SCALE GENOMIC DNA]</scope>
    <source>
        <strain evidence="13 14">TAU-MAC 1615</strain>
    </source>
</reference>
<dbReference type="RefSeq" id="WP_215619496.1">
    <property type="nucleotide sequence ID" value="NZ_JADOER010000014.1"/>
</dbReference>
<dbReference type="InterPro" id="IPR005467">
    <property type="entry name" value="His_kinase_dom"/>
</dbReference>
<accession>A0ABS5Y7M3</accession>
<dbReference type="SMART" id="SM01231">
    <property type="entry name" value="H-kinase_dim"/>
    <property type="match status" value="1"/>
</dbReference>
<dbReference type="InterPro" id="IPR004105">
    <property type="entry name" value="CheA-like_dim"/>
</dbReference>
<feature type="modified residue" description="Phosphohistidine" evidence="7">
    <location>
        <position position="48"/>
    </location>
</feature>
<dbReference type="InterPro" id="IPR036890">
    <property type="entry name" value="HATPase_C_sf"/>
</dbReference>
<dbReference type="EC" id="2.7.13.3" evidence="2"/>
<name>A0ABS5Y7M3_9CYAN</name>
<keyword evidence="14" id="KW-1185">Reference proteome</keyword>
<dbReference type="InterPro" id="IPR002545">
    <property type="entry name" value="CheW-lke_dom"/>
</dbReference>
<dbReference type="InterPro" id="IPR036641">
    <property type="entry name" value="HPT_dom_sf"/>
</dbReference>
<dbReference type="InterPro" id="IPR051315">
    <property type="entry name" value="Bact_Chemotaxis_CheA"/>
</dbReference>
<dbReference type="Gene3D" id="2.30.30.40">
    <property type="entry name" value="SH3 Domains"/>
    <property type="match status" value="1"/>
</dbReference>
<comment type="catalytic activity">
    <reaction evidence="1">
        <text>ATP + protein L-histidine = ADP + protein N-phospho-L-histidine.</text>
        <dbReference type="EC" id="2.7.13.3"/>
    </reaction>
</comment>
<dbReference type="SUPFAM" id="SSF47226">
    <property type="entry name" value="Histidine-containing phosphotransfer domain, HPT domain"/>
    <property type="match status" value="1"/>
</dbReference>
<evidence type="ECO:0000259" key="11">
    <source>
        <dbReference type="PROSITE" id="PS50851"/>
    </source>
</evidence>
<dbReference type="Pfam" id="PF00072">
    <property type="entry name" value="Response_reg"/>
    <property type="match status" value="1"/>
</dbReference>
<dbReference type="Gene3D" id="1.20.120.160">
    <property type="entry name" value="HPT domain"/>
    <property type="match status" value="1"/>
</dbReference>
<keyword evidence="5" id="KW-0418">Kinase</keyword>
<dbReference type="InterPro" id="IPR036097">
    <property type="entry name" value="HisK_dim/P_sf"/>
</dbReference>
<feature type="domain" description="CheW-like" evidence="11">
    <location>
        <begin position="523"/>
        <end position="661"/>
    </location>
</feature>
<feature type="domain" description="Response regulatory" evidence="10">
    <location>
        <begin position="679"/>
        <end position="796"/>
    </location>
</feature>
<dbReference type="PANTHER" id="PTHR43395">
    <property type="entry name" value="SENSOR HISTIDINE KINASE CHEA"/>
    <property type="match status" value="1"/>
</dbReference>
<dbReference type="SMART" id="SM00387">
    <property type="entry name" value="HATPase_c"/>
    <property type="match status" value="1"/>
</dbReference>
<evidence type="ECO:0000256" key="8">
    <source>
        <dbReference type="PROSITE-ProRule" id="PRU00169"/>
    </source>
</evidence>
<dbReference type="SMART" id="SM00448">
    <property type="entry name" value="REC"/>
    <property type="match status" value="1"/>
</dbReference>
<evidence type="ECO:0000256" key="3">
    <source>
        <dbReference type="ARBA" id="ARBA00022553"/>
    </source>
</evidence>
<keyword evidence="4" id="KW-0808">Transferase</keyword>
<dbReference type="Proteomes" id="UP001196661">
    <property type="component" value="Unassembled WGS sequence"/>
</dbReference>
<dbReference type="Pfam" id="PF01584">
    <property type="entry name" value="CheW"/>
    <property type="match status" value="1"/>
</dbReference>
<dbReference type="Pfam" id="PF01627">
    <property type="entry name" value="Hpt"/>
    <property type="match status" value="1"/>
</dbReference>
<dbReference type="InterPro" id="IPR001789">
    <property type="entry name" value="Sig_transdc_resp-reg_receiver"/>
</dbReference>
<evidence type="ECO:0000313" key="13">
    <source>
        <dbReference type="EMBL" id="MBT9313606.1"/>
    </source>
</evidence>
<keyword evidence="6" id="KW-0902">Two-component regulatory system</keyword>
<dbReference type="Pfam" id="PF02518">
    <property type="entry name" value="HATPase_c"/>
    <property type="match status" value="1"/>
</dbReference>
<evidence type="ECO:0000256" key="5">
    <source>
        <dbReference type="ARBA" id="ARBA00022777"/>
    </source>
</evidence>
<dbReference type="CDD" id="cd00088">
    <property type="entry name" value="HPT"/>
    <property type="match status" value="1"/>
</dbReference>
<dbReference type="SUPFAM" id="SSF47384">
    <property type="entry name" value="Homodimeric domain of signal transducing histidine kinase"/>
    <property type="match status" value="1"/>
</dbReference>
<dbReference type="PROSITE" id="PS50110">
    <property type="entry name" value="RESPONSE_REGULATORY"/>
    <property type="match status" value="1"/>
</dbReference>
<dbReference type="Pfam" id="PF02895">
    <property type="entry name" value="H-kinase_dim"/>
    <property type="match status" value="1"/>
</dbReference>
<dbReference type="InterPro" id="IPR008207">
    <property type="entry name" value="Sig_transdc_His_kin_Hpt_dom"/>
</dbReference>
<evidence type="ECO:0000313" key="14">
    <source>
        <dbReference type="Proteomes" id="UP001196661"/>
    </source>
</evidence>
<evidence type="ECO:0000259" key="9">
    <source>
        <dbReference type="PROSITE" id="PS50109"/>
    </source>
</evidence>
<comment type="caution">
    <text evidence="13">The sequence shown here is derived from an EMBL/GenBank/DDBJ whole genome shotgun (WGS) entry which is preliminary data.</text>
</comment>
<protein>
    <recommendedName>
        <fullName evidence="2">histidine kinase</fullName>
        <ecNumber evidence="2">2.7.13.3</ecNumber>
    </recommendedName>
</protein>
<feature type="domain" description="Histidine kinase" evidence="9">
    <location>
        <begin position="288"/>
        <end position="521"/>
    </location>
</feature>
<keyword evidence="3 8" id="KW-0597">Phosphoprotein</keyword>
<dbReference type="CDD" id="cd16916">
    <property type="entry name" value="HATPase_CheA-like"/>
    <property type="match status" value="1"/>
</dbReference>
<feature type="modified residue" description="4-aspartylphosphate" evidence="8">
    <location>
        <position position="729"/>
    </location>
</feature>
<dbReference type="SUPFAM" id="SSF55874">
    <property type="entry name" value="ATPase domain of HSP90 chaperone/DNA topoisomerase II/histidine kinase"/>
    <property type="match status" value="1"/>
</dbReference>
<dbReference type="SMART" id="SM00260">
    <property type="entry name" value="CheW"/>
    <property type="match status" value="1"/>
</dbReference>
<dbReference type="Gene3D" id="1.10.287.560">
    <property type="entry name" value="Histidine kinase CheA-like, homodimeric domain"/>
    <property type="match status" value="1"/>
</dbReference>
<dbReference type="EMBL" id="JADOER010000014">
    <property type="protein sequence ID" value="MBT9313606.1"/>
    <property type="molecule type" value="Genomic_DNA"/>
</dbReference>
<sequence length="798" mass="87396">MFIEDEELRTLYRDTSKEHLDELEAGFLHLEKQPTDLKKIKQLLRNTHSLKGDSRMLGVDDVETISHQIEDILSSVEKGERRFTSALCDCLCQGIDGLRQITRAAVTGEAAHVSTFHILAQLMGGEEAATSPPINADEEFPIDFSEDSLAPFIDGPDSPNPETLVPPIYGEKSPAPIDFDAIEELDLAELDAELGQSLADTVPPPAATTVADHQQPPTEVIDTVRVATAKLDTLVTQAGELVITKGRFSQRLNDIHQILLLWESWSRQTMVQSLAGAAGSELNANASKRLQQTTKDRLGQLGDLLQQLYTKTADDYSQLELISDTLESDILHLRRLPLSNVFSLFPRMVRDLAKEQNKAIELVIEGEHIQVDKRILEEIKDPLLHLMRNAIDHGIESPSERAARGKSPIATIYLKAHQQGNKIAIDVMDDGRGLNPQKIKQTAVSQGLHTEKELNAMGHDQVKNLIFAPGFSTRQLVTELSGRGVGLDVVRVGIERLKGTIQVQSSPGQGCTFSLRLSTSLATTPALIVSVAGHSYAIPLDYIERMVQINPLEIFTHRGVPTITVEATALSVARLADLLNLPADQPATTATKPSSYCVVMQVESQRFGLLVDELSDQQDIVLKPHSRLIEQIPYIAGSTILNTGKVAVVLEPKGFAPSLQSTAGNVLAINSQETAPPPRVLLVEDSITIRTQIRRILEKVGYHVTTAVDGLDGLEQLQAGAVFDAVISDVEMPNLDGLSLTRRIRQDLSNTEIPIILITTLAGEDDKRRGVEAGANAYITKGNFEQRLLTDTLRNLIA</sequence>
<dbReference type="PANTHER" id="PTHR43395:SF1">
    <property type="entry name" value="CHEMOTAXIS PROTEIN CHEA"/>
    <property type="match status" value="1"/>
</dbReference>
<evidence type="ECO:0000259" key="12">
    <source>
        <dbReference type="PROSITE" id="PS50894"/>
    </source>
</evidence>
<dbReference type="InterPro" id="IPR004358">
    <property type="entry name" value="Sig_transdc_His_kin-like_C"/>
</dbReference>
<dbReference type="Gene3D" id="3.30.565.10">
    <property type="entry name" value="Histidine kinase-like ATPase, C-terminal domain"/>
    <property type="match status" value="1"/>
</dbReference>
<dbReference type="InterPro" id="IPR011006">
    <property type="entry name" value="CheY-like_superfamily"/>
</dbReference>
<dbReference type="PROSITE" id="PS50894">
    <property type="entry name" value="HPT"/>
    <property type="match status" value="1"/>
</dbReference>
<evidence type="ECO:0000256" key="1">
    <source>
        <dbReference type="ARBA" id="ARBA00000085"/>
    </source>
</evidence>
<evidence type="ECO:0000256" key="7">
    <source>
        <dbReference type="PROSITE-ProRule" id="PRU00110"/>
    </source>
</evidence>
<gene>
    <name evidence="13" type="ORF">IXB28_15440</name>
</gene>
<dbReference type="Gene3D" id="3.40.50.2300">
    <property type="match status" value="1"/>
</dbReference>
<feature type="domain" description="HPt" evidence="12">
    <location>
        <begin position="1"/>
        <end position="105"/>
    </location>
</feature>
<dbReference type="PROSITE" id="PS50109">
    <property type="entry name" value="HIS_KIN"/>
    <property type="match status" value="1"/>
</dbReference>
<proteinExistence type="predicted"/>
<evidence type="ECO:0000256" key="4">
    <source>
        <dbReference type="ARBA" id="ARBA00022679"/>
    </source>
</evidence>
<dbReference type="InterPro" id="IPR037006">
    <property type="entry name" value="CheA-like_homodim_sf"/>
</dbReference>
<dbReference type="PROSITE" id="PS50851">
    <property type="entry name" value="CHEW"/>
    <property type="match status" value="1"/>
</dbReference>
<dbReference type="InterPro" id="IPR036061">
    <property type="entry name" value="CheW-like_dom_sf"/>
</dbReference>
<evidence type="ECO:0000259" key="10">
    <source>
        <dbReference type="PROSITE" id="PS50110"/>
    </source>
</evidence>
<dbReference type="SMART" id="SM00073">
    <property type="entry name" value="HPT"/>
    <property type="match status" value="1"/>
</dbReference>
<evidence type="ECO:0000256" key="2">
    <source>
        <dbReference type="ARBA" id="ARBA00012438"/>
    </source>
</evidence>
<evidence type="ECO:0000256" key="6">
    <source>
        <dbReference type="ARBA" id="ARBA00023012"/>
    </source>
</evidence>
<dbReference type="PRINTS" id="PR00344">
    <property type="entry name" value="BCTRLSENSOR"/>
</dbReference>
<dbReference type="SUPFAM" id="SSF50341">
    <property type="entry name" value="CheW-like"/>
    <property type="match status" value="1"/>
</dbReference>